<comment type="caution">
    <text evidence="2">The sequence shown here is derived from an EMBL/GenBank/DDBJ whole genome shotgun (WGS) entry which is preliminary data.</text>
</comment>
<dbReference type="CDD" id="cd13399">
    <property type="entry name" value="Slt35-like"/>
    <property type="match status" value="1"/>
</dbReference>
<proteinExistence type="predicted"/>
<dbReference type="InterPro" id="IPR043426">
    <property type="entry name" value="MltB-like"/>
</dbReference>
<dbReference type="InterPro" id="IPR031304">
    <property type="entry name" value="SLT_2"/>
</dbReference>
<accession>A0A401FUS6</accession>
<dbReference type="SUPFAM" id="SSF53955">
    <property type="entry name" value="Lysozyme-like"/>
    <property type="match status" value="1"/>
</dbReference>
<dbReference type="Gene3D" id="1.10.8.350">
    <property type="entry name" value="Bacterial muramidase"/>
    <property type="match status" value="1"/>
</dbReference>
<evidence type="ECO:0000259" key="1">
    <source>
        <dbReference type="Pfam" id="PF13406"/>
    </source>
</evidence>
<reference evidence="3" key="2">
    <citation type="submission" date="2019-01" db="EMBL/GenBank/DDBJ databases">
        <title>Genome sequence of Desulfonema ishimotonii strain Tokyo 01.</title>
        <authorList>
            <person name="Fukui M."/>
        </authorList>
    </citation>
    <scope>NUCLEOTIDE SEQUENCE [LARGE SCALE GENOMIC DNA]</scope>
    <source>
        <strain evidence="3">Tokyo 01</strain>
    </source>
</reference>
<dbReference type="InterPro" id="IPR023346">
    <property type="entry name" value="Lysozyme-like_dom_sf"/>
</dbReference>
<dbReference type="PANTHER" id="PTHR30163:SF8">
    <property type="entry name" value="LYTIC MUREIN TRANSGLYCOSYLASE"/>
    <property type="match status" value="1"/>
</dbReference>
<dbReference type="AlphaFoldDB" id="A0A401FUS6"/>
<dbReference type="EMBL" id="BEXT01000001">
    <property type="protein sequence ID" value="GBC60721.1"/>
    <property type="molecule type" value="Genomic_DNA"/>
</dbReference>
<dbReference type="GO" id="GO:0009253">
    <property type="term" value="P:peptidoglycan catabolic process"/>
    <property type="evidence" value="ECO:0007669"/>
    <property type="project" value="TreeGrafter"/>
</dbReference>
<dbReference type="GO" id="GO:0008933">
    <property type="term" value="F:peptidoglycan lytic transglycosylase activity"/>
    <property type="evidence" value="ECO:0007669"/>
    <property type="project" value="TreeGrafter"/>
</dbReference>
<sequence length="295" mass="33372">MMNRHLQQIRIGLLFLVIIMFSAGTGAGSLWAAQEPFDYFGSLQKRLIRDGFSTARVQALYQNPAITFDTRGVSLYFVHNESKLNYDQFLESGPIRRAKQYMADHKTALTDAEKGYGVSRHVITAIMLVETRLGTYVGNRKVISTLSTMAALEDKAVKTRLWKQLEGETHLSYSAFNTRAGKKSGWAYRELKAFLKYAAREKVNPVNVTGSYAGAMGYCQFMPSNALTLARDGNRDGRIDLFSHADAIMSIANYLNHYGWYAGIGEKEAFQVVYHYNHSKYYVRTVLKIVKRLKG</sequence>
<name>A0A401FUS6_9BACT</name>
<gene>
    <name evidence="2" type="ORF">DENIS_1680</name>
</gene>
<organism evidence="2 3">
    <name type="scientific">Desulfonema ishimotonii</name>
    <dbReference type="NCBI Taxonomy" id="45657"/>
    <lineage>
        <taxon>Bacteria</taxon>
        <taxon>Pseudomonadati</taxon>
        <taxon>Thermodesulfobacteriota</taxon>
        <taxon>Desulfobacteria</taxon>
        <taxon>Desulfobacterales</taxon>
        <taxon>Desulfococcaceae</taxon>
        <taxon>Desulfonema</taxon>
    </lineage>
</organism>
<evidence type="ECO:0000313" key="3">
    <source>
        <dbReference type="Proteomes" id="UP000288096"/>
    </source>
</evidence>
<dbReference type="Proteomes" id="UP000288096">
    <property type="component" value="Unassembled WGS sequence"/>
</dbReference>
<protein>
    <submittedName>
        <fullName evidence="2">Protein MltB</fullName>
    </submittedName>
</protein>
<dbReference type="PANTHER" id="PTHR30163">
    <property type="entry name" value="MEMBRANE-BOUND LYTIC MUREIN TRANSGLYCOSYLASE B"/>
    <property type="match status" value="1"/>
</dbReference>
<evidence type="ECO:0000313" key="2">
    <source>
        <dbReference type="EMBL" id="GBC60721.1"/>
    </source>
</evidence>
<dbReference type="Pfam" id="PF13406">
    <property type="entry name" value="SLT_2"/>
    <property type="match status" value="1"/>
</dbReference>
<reference evidence="3" key="1">
    <citation type="submission" date="2017-11" db="EMBL/GenBank/DDBJ databases">
        <authorList>
            <person name="Watanabe M."/>
            <person name="Kojima H."/>
        </authorList>
    </citation>
    <scope>NUCLEOTIDE SEQUENCE [LARGE SCALE GENOMIC DNA]</scope>
    <source>
        <strain evidence="3">Tokyo 01</strain>
    </source>
</reference>
<feature type="domain" description="Transglycosylase SLT" evidence="1">
    <location>
        <begin position="42"/>
        <end position="263"/>
    </location>
</feature>
<keyword evidence="3" id="KW-1185">Reference proteome</keyword>